<keyword evidence="1" id="KW-0732">Signal</keyword>
<name>A0A1Y1HWH3_KLENI</name>
<keyword evidence="3" id="KW-1185">Reference proteome</keyword>
<protein>
    <recommendedName>
        <fullName evidence="4">Right handed beta helix domain-containing protein</fullName>
    </recommendedName>
</protein>
<dbReference type="EMBL" id="DF237081">
    <property type="protein sequence ID" value="GAQ82994.1"/>
    <property type="molecule type" value="Genomic_DNA"/>
</dbReference>
<dbReference type="Proteomes" id="UP000054558">
    <property type="component" value="Unassembled WGS sequence"/>
</dbReference>
<gene>
    <name evidence="2" type="ORF">KFL_001320020</name>
</gene>
<dbReference type="SUPFAM" id="SSF51126">
    <property type="entry name" value="Pectin lyase-like"/>
    <property type="match status" value="1"/>
</dbReference>
<evidence type="ECO:0000256" key="1">
    <source>
        <dbReference type="SAM" id="SignalP"/>
    </source>
</evidence>
<proteinExistence type="predicted"/>
<dbReference type="AlphaFoldDB" id="A0A1Y1HWH3"/>
<sequence length="432" mass="43849">MASRSSLALLFAALLCVAPALADNVVGRKVGPTDSVDTAGITAVSATPAPTTAAAIVYENCGAAGATTNRPCTCATAQEALTAAVSGVLHKPTIVQLQPEVHVCNKANGVRVPDALSHVVIQGPTTFDGQNKAKFLMMLTGKQVDISIGERNGNGIAFNNAAGAAIVIGGGAAKITVDTCTFSNNLNGVNGGGAIHAVMSVSEHSGHAKHVFPGGSNGLNVFRSNFTKNVAGAGTGDQLSQGGAIFYTGRQPFRLADCVFTGNKLNTDKLTKRRRGGGAVYSYASSGLSEIQGCTFTGNAAQYGGALFLSGAHKAIYLVGPDLDSTPNTFASNVAAKAGDSVYIEGLMNGHFKNNVYDVNTKAAANSIAFVNTATGNMTDCGSTFAPGASVFSNPGGLTINGATNAPAFTPIFNSKKNTAVKGDVCSIPESF</sequence>
<evidence type="ECO:0000313" key="2">
    <source>
        <dbReference type="EMBL" id="GAQ82994.1"/>
    </source>
</evidence>
<feature type="chain" id="PRO_5013276736" description="Right handed beta helix domain-containing protein" evidence="1">
    <location>
        <begin position="23"/>
        <end position="432"/>
    </location>
</feature>
<reference evidence="2 3" key="1">
    <citation type="journal article" date="2014" name="Nat. Commun.">
        <title>Klebsormidium flaccidum genome reveals primary factors for plant terrestrial adaptation.</title>
        <authorList>
            <person name="Hori K."/>
            <person name="Maruyama F."/>
            <person name="Fujisawa T."/>
            <person name="Togashi T."/>
            <person name="Yamamoto N."/>
            <person name="Seo M."/>
            <person name="Sato S."/>
            <person name="Yamada T."/>
            <person name="Mori H."/>
            <person name="Tajima N."/>
            <person name="Moriyama T."/>
            <person name="Ikeuchi M."/>
            <person name="Watanabe M."/>
            <person name="Wada H."/>
            <person name="Kobayashi K."/>
            <person name="Saito M."/>
            <person name="Masuda T."/>
            <person name="Sasaki-Sekimoto Y."/>
            <person name="Mashiguchi K."/>
            <person name="Awai K."/>
            <person name="Shimojima M."/>
            <person name="Masuda S."/>
            <person name="Iwai M."/>
            <person name="Nobusawa T."/>
            <person name="Narise T."/>
            <person name="Kondo S."/>
            <person name="Saito H."/>
            <person name="Sato R."/>
            <person name="Murakawa M."/>
            <person name="Ihara Y."/>
            <person name="Oshima-Yamada Y."/>
            <person name="Ohtaka K."/>
            <person name="Satoh M."/>
            <person name="Sonobe K."/>
            <person name="Ishii M."/>
            <person name="Ohtani R."/>
            <person name="Kanamori-Sato M."/>
            <person name="Honoki R."/>
            <person name="Miyazaki D."/>
            <person name="Mochizuki H."/>
            <person name="Umetsu J."/>
            <person name="Higashi K."/>
            <person name="Shibata D."/>
            <person name="Kamiya Y."/>
            <person name="Sato N."/>
            <person name="Nakamura Y."/>
            <person name="Tabata S."/>
            <person name="Ida S."/>
            <person name="Kurokawa K."/>
            <person name="Ohta H."/>
        </authorList>
    </citation>
    <scope>NUCLEOTIDE SEQUENCE [LARGE SCALE GENOMIC DNA]</scope>
    <source>
        <strain evidence="2 3">NIES-2285</strain>
    </source>
</reference>
<dbReference type="InterPro" id="IPR011050">
    <property type="entry name" value="Pectin_lyase_fold/virulence"/>
</dbReference>
<organism evidence="2 3">
    <name type="scientific">Klebsormidium nitens</name>
    <name type="common">Green alga</name>
    <name type="synonym">Ulothrix nitens</name>
    <dbReference type="NCBI Taxonomy" id="105231"/>
    <lineage>
        <taxon>Eukaryota</taxon>
        <taxon>Viridiplantae</taxon>
        <taxon>Streptophyta</taxon>
        <taxon>Klebsormidiophyceae</taxon>
        <taxon>Klebsormidiales</taxon>
        <taxon>Klebsormidiaceae</taxon>
        <taxon>Klebsormidium</taxon>
    </lineage>
</organism>
<evidence type="ECO:0008006" key="4">
    <source>
        <dbReference type="Google" id="ProtNLM"/>
    </source>
</evidence>
<evidence type="ECO:0000313" key="3">
    <source>
        <dbReference type="Proteomes" id="UP000054558"/>
    </source>
</evidence>
<feature type="signal peptide" evidence="1">
    <location>
        <begin position="1"/>
        <end position="22"/>
    </location>
</feature>
<accession>A0A1Y1HWH3</accession>